<dbReference type="RefSeq" id="WP_119779075.1">
    <property type="nucleotide sequence ID" value="NZ_QYUK01000011.1"/>
</dbReference>
<feature type="domain" description="Prephenate dehydratase" evidence="9">
    <location>
        <begin position="12"/>
        <end position="187"/>
    </location>
</feature>
<dbReference type="PIRSF" id="PIRSF001500">
    <property type="entry name" value="Chor_mut_pdt_Ppr"/>
    <property type="match status" value="1"/>
</dbReference>
<dbReference type="Gene3D" id="3.40.190.10">
    <property type="entry name" value="Periplasmic binding protein-like II"/>
    <property type="match status" value="2"/>
</dbReference>
<comment type="catalytic activity">
    <reaction evidence="7">
        <text>prephenate + H(+) = 3-phenylpyruvate + CO2 + H2O</text>
        <dbReference type="Rhea" id="RHEA:21648"/>
        <dbReference type="ChEBI" id="CHEBI:15377"/>
        <dbReference type="ChEBI" id="CHEBI:15378"/>
        <dbReference type="ChEBI" id="CHEBI:16526"/>
        <dbReference type="ChEBI" id="CHEBI:18005"/>
        <dbReference type="ChEBI" id="CHEBI:29934"/>
        <dbReference type="EC" id="4.2.1.51"/>
    </reaction>
</comment>
<dbReference type="EMBL" id="QYUK01000011">
    <property type="protein sequence ID" value="RJF88440.1"/>
    <property type="molecule type" value="Genomic_DNA"/>
</dbReference>
<sequence length="292" mass="31289">MTYDPARVGNATVAYQGAPGAFSHLALTELFPQATPLACPTFDEALAAISEGRALVGVIPIENTLAGRVADIHQLLPNANLYIVGEHFLRVRHQLLAPKGATLAGLKTVHSHQMALAQCRSLLLSNQLTPVVHDDTAGAARDVALWNDPTIGAIASSIAAEIYGLDTLAANIEDAAHNTTRFIVLSRERVDALADVPAITTFVFRVRNVPAALYKAMGGFATNGINMTKLESYQISGSFTATQFYADIEGHPEDRAVQLALEELAFFSTDVKILGCYPAHPFRREASSRVPA</sequence>
<keyword evidence="6 11" id="KW-0456">Lyase</keyword>
<evidence type="ECO:0000256" key="7">
    <source>
        <dbReference type="ARBA" id="ARBA00047848"/>
    </source>
</evidence>
<evidence type="ECO:0000256" key="6">
    <source>
        <dbReference type="ARBA" id="ARBA00023239"/>
    </source>
</evidence>
<dbReference type="InterPro" id="IPR018528">
    <property type="entry name" value="Preph_deHydtase_CS"/>
</dbReference>
<dbReference type="CDD" id="cd04905">
    <property type="entry name" value="ACT_CM-PDT"/>
    <property type="match status" value="1"/>
</dbReference>
<gene>
    <name evidence="11" type="ORF">D3874_16630</name>
</gene>
<feature type="domain" description="ACT" evidence="10">
    <location>
        <begin position="201"/>
        <end position="278"/>
    </location>
</feature>
<dbReference type="PANTHER" id="PTHR21022">
    <property type="entry name" value="PREPHENATE DEHYDRATASE P PROTEIN"/>
    <property type="match status" value="1"/>
</dbReference>
<dbReference type="UniPathway" id="UPA00121">
    <property type="reaction ID" value="UER00345"/>
</dbReference>
<dbReference type="InterPro" id="IPR002912">
    <property type="entry name" value="ACT_dom"/>
</dbReference>
<dbReference type="GO" id="GO:0005737">
    <property type="term" value="C:cytoplasm"/>
    <property type="evidence" value="ECO:0007669"/>
    <property type="project" value="TreeGrafter"/>
</dbReference>
<keyword evidence="4" id="KW-0057">Aromatic amino acid biosynthesis</keyword>
<accession>A0A418WEM4</accession>
<dbReference type="NCBIfam" id="NF008866">
    <property type="entry name" value="PRK11899.1"/>
    <property type="match status" value="1"/>
</dbReference>
<dbReference type="Proteomes" id="UP000284605">
    <property type="component" value="Unassembled WGS sequence"/>
</dbReference>
<evidence type="ECO:0000256" key="2">
    <source>
        <dbReference type="ARBA" id="ARBA00013147"/>
    </source>
</evidence>
<dbReference type="OrthoDB" id="9802281at2"/>
<evidence type="ECO:0000256" key="3">
    <source>
        <dbReference type="ARBA" id="ARBA00022605"/>
    </source>
</evidence>
<reference evidence="11 12" key="1">
    <citation type="submission" date="2018-09" db="EMBL/GenBank/DDBJ databases">
        <authorList>
            <person name="Zhu H."/>
        </authorList>
    </citation>
    <scope>NUCLEOTIDE SEQUENCE [LARGE SCALE GENOMIC DNA]</scope>
    <source>
        <strain evidence="11 12">K1W22B-8</strain>
    </source>
</reference>
<name>A0A418WEM4_9PROT</name>
<dbReference type="PROSITE" id="PS00857">
    <property type="entry name" value="PREPHENATE_DEHYDR_1"/>
    <property type="match status" value="1"/>
</dbReference>
<dbReference type="InterPro" id="IPR008242">
    <property type="entry name" value="Chor_mutase/pphenate_deHydtase"/>
</dbReference>
<evidence type="ECO:0000313" key="12">
    <source>
        <dbReference type="Proteomes" id="UP000284605"/>
    </source>
</evidence>
<comment type="pathway">
    <text evidence="1">Amino-acid biosynthesis; L-phenylalanine biosynthesis; phenylpyruvate from prephenate: step 1/1.</text>
</comment>
<evidence type="ECO:0000313" key="11">
    <source>
        <dbReference type="EMBL" id="RJF88440.1"/>
    </source>
</evidence>
<organism evidence="11 12">
    <name type="scientific">Oleomonas cavernae</name>
    <dbReference type="NCBI Taxonomy" id="2320859"/>
    <lineage>
        <taxon>Bacteria</taxon>
        <taxon>Pseudomonadati</taxon>
        <taxon>Pseudomonadota</taxon>
        <taxon>Alphaproteobacteria</taxon>
        <taxon>Acetobacterales</taxon>
        <taxon>Acetobacteraceae</taxon>
        <taxon>Oleomonas</taxon>
    </lineage>
</organism>
<dbReference type="EC" id="4.2.1.51" evidence="2"/>
<comment type="caution">
    <text evidence="11">The sequence shown here is derived from an EMBL/GenBank/DDBJ whole genome shotgun (WGS) entry which is preliminary data.</text>
</comment>
<proteinExistence type="predicted"/>
<evidence type="ECO:0000259" key="10">
    <source>
        <dbReference type="PROSITE" id="PS51671"/>
    </source>
</evidence>
<dbReference type="Pfam" id="PF00800">
    <property type="entry name" value="PDT"/>
    <property type="match status" value="1"/>
</dbReference>
<dbReference type="GO" id="GO:0009094">
    <property type="term" value="P:L-phenylalanine biosynthetic process"/>
    <property type="evidence" value="ECO:0007669"/>
    <property type="project" value="UniProtKB-UniPathway"/>
</dbReference>
<evidence type="ECO:0000256" key="8">
    <source>
        <dbReference type="PIRSR" id="PIRSR001500-2"/>
    </source>
</evidence>
<evidence type="ECO:0000259" key="9">
    <source>
        <dbReference type="PROSITE" id="PS51171"/>
    </source>
</evidence>
<dbReference type="Gene3D" id="3.30.70.260">
    <property type="match status" value="1"/>
</dbReference>
<dbReference type="InterPro" id="IPR045865">
    <property type="entry name" value="ACT-like_dom_sf"/>
</dbReference>
<dbReference type="InterPro" id="IPR001086">
    <property type="entry name" value="Preph_deHydtase"/>
</dbReference>
<protein>
    <recommendedName>
        <fullName evidence="2">prephenate dehydratase</fullName>
        <ecNumber evidence="2">4.2.1.51</ecNumber>
    </recommendedName>
</protein>
<dbReference type="PANTHER" id="PTHR21022:SF19">
    <property type="entry name" value="PREPHENATE DEHYDRATASE-RELATED"/>
    <property type="match status" value="1"/>
</dbReference>
<keyword evidence="5" id="KW-0584">Phenylalanine biosynthesis</keyword>
<keyword evidence="12" id="KW-1185">Reference proteome</keyword>
<dbReference type="GO" id="GO:0004664">
    <property type="term" value="F:prephenate dehydratase activity"/>
    <property type="evidence" value="ECO:0007669"/>
    <property type="project" value="UniProtKB-EC"/>
</dbReference>
<evidence type="ECO:0000256" key="4">
    <source>
        <dbReference type="ARBA" id="ARBA00023141"/>
    </source>
</evidence>
<dbReference type="PROSITE" id="PS51671">
    <property type="entry name" value="ACT"/>
    <property type="match status" value="1"/>
</dbReference>
<dbReference type="CDD" id="cd13631">
    <property type="entry name" value="PBP2_Ct-PDT_like"/>
    <property type="match status" value="1"/>
</dbReference>
<evidence type="ECO:0000256" key="5">
    <source>
        <dbReference type="ARBA" id="ARBA00023222"/>
    </source>
</evidence>
<evidence type="ECO:0000256" key="1">
    <source>
        <dbReference type="ARBA" id="ARBA00004741"/>
    </source>
</evidence>
<dbReference type="PROSITE" id="PS51171">
    <property type="entry name" value="PREPHENATE_DEHYDR_3"/>
    <property type="match status" value="1"/>
</dbReference>
<keyword evidence="3" id="KW-0028">Amino-acid biosynthesis</keyword>
<dbReference type="AlphaFoldDB" id="A0A418WEM4"/>
<dbReference type="SUPFAM" id="SSF53850">
    <property type="entry name" value="Periplasmic binding protein-like II"/>
    <property type="match status" value="1"/>
</dbReference>
<feature type="site" description="Essential for prephenate dehydratase activity" evidence="8">
    <location>
        <position position="180"/>
    </location>
</feature>
<dbReference type="SUPFAM" id="SSF55021">
    <property type="entry name" value="ACT-like"/>
    <property type="match status" value="1"/>
</dbReference>